<evidence type="ECO:0000256" key="5">
    <source>
        <dbReference type="ARBA" id="ARBA00022679"/>
    </source>
</evidence>
<proteinExistence type="inferred from homology"/>
<evidence type="ECO:0000256" key="4">
    <source>
        <dbReference type="ARBA" id="ARBA00022552"/>
    </source>
</evidence>
<keyword evidence="2 7" id="KW-0963">Cytoplasm</keyword>
<feature type="binding site" evidence="7">
    <location>
        <position position="18"/>
    </location>
    <ligand>
        <name>S-adenosyl-L-methionine</name>
        <dbReference type="ChEBI" id="CHEBI:59789"/>
    </ligand>
</feature>
<comment type="catalytic activity">
    <reaction evidence="7">
        <text>an N(1)-methylpseudouridine in rRNA + S-adenosyl-L-methionine = N(1)-methyl-N(3)-[(3S)-3-amino-3-carboxypropyl]pseudouridine in rRNA + S-methyl-5'-thioadenosine + H(+)</text>
        <dbReference type="Rhea" id="RHEA:63296"/>
        <dbReference type="Rhea" id="RHEA-COMP:11634"/>
        <dbReference type="Rhea" id="RHEA-COMP:16310"/>
        <dbReference type="ChEBI" id="CHEBI:15378"/>
        <dbReference type="ChEBI" id="CHEBI:17509"/>
        <dbReference type="ChEBI" id="CHEBI:59789"/>
        <dbReference type="ChEBI" id="CHEBI:74890"/>
        <dbReference type="ChEBI" id="CHEBI:146234"/>
        <dbReference type="EC" id="2.5.1.157"/>
    </reaction>
</comment>
<keyword evidence="3 7" id="KW-0690">Ribosome biogenesis</keyword>
<comment type="caution">
    <text evidence="7">Lacks conserved residue(s) required for the propagation of feature annotation.</text>
</comment>
<dbReference type="InterPro" id="IPR022968">
    <property type="entry name" value="Tsr3-like"/>
</dbReference>
<feature type="binding site" evidence="7">
    <location>
        <position position="68"/>
    </location>
    <ligand>
        <name>S-adenosyl-L-methionine</name>
        <dbReference type="ChEBI" id="CHEBI:59789"/>
    </ligand>
</feature>
<dbReference type="EMBL" id="DTAI01000040">
    <property type="protein sequence ID" value="HGN36147.1"/>
    <property type="molecule type" value="Genomic_DNA"/>
</dbReference>
<evidence type="ECO:0000256" key="1">
    <source>
        <dbReference type="ARBA" id="ARBA00014114"/>
    </source>
</evidence>
<name>A0A7J3I6B7_9CREN</name>
<comment type="similarity">
    <text evidence="7">Belongs to the TDD superfamily. TSR3 family.</text>
</comment>
<dbReference type="AlphaFoldDB" id="A0A7J3I6B7"/>
<comment type="function">
    <text evidence="7">Aminocarboxypropyltransferase that catalyzes the aminocarboxypropyl transfer on pseudouridine corresponding to position 914 in M.jannaschii 16S rRNA. It constitutes the last step in biosynthesis of the hypermodified N1-methyl-N3-(3-amino-3-carboxypropyl) pseudouridine (m1acp3-Psi).</text>
</comment>
<dbReference type="PANTHER" id="PTHR20426">
    <property type="entry name" value="RIBOSOME BIOGENESIS PROTEIN TSR3 HOMOLOG"/>
    <property type="match status" value="1"/>
</dbReference>
<sequence length="187" mass="21611">MPRLLILTKGEDNPGMCTAERLIRRGKARRIGRVGEIPKCSIVLNPYAYSYLKRSDRLWIEECGLVAIDVSWREGIEFLKNIRRGQHRVLPILIAVNPINYGKPFKLSTVEALAAALLITGFSDEAREILEEFKWGPQFIEVNRDRLFKYTNALTDDEIDEIQRELFNITTSKKIIEILHREIANKD</sequence>
<dbReference type="GO" id="GO:0005737">
    <property type="term" value="C:cytoplasm"/>
    <property type="evidence" value="ECO:0007669"/>
    <property type="project" value="UniProtKB-SubCell"/>
</dbReference>
<accession>A0A7J3I6B7</accession>
<dbReference type="HAMAP" id="MF_01116">
    <property type="entry name" value="TSR3"/>
    <property type="match status" value="1"/>
</dbReference>
<evidence type="ECO:0000313" key="9">
    <source>
        <dbReference type="EMBL" id="HGN36147.1"/>
    </source>
</evidence>
<dbReference type="GO" id="GO:0106388">
    <property type="term" value="F:rRNA small subunit aminocarboxypropyltransferase activity"/>
    <property type="evidence" value="ECO:0007669"/>
    <property type="project" value="UniProtKB-EC"/>
</dbReference>
<keyword evidence="5 7" id="KW-0808">Transferase</keyword>
<evidence type="ECO:0000256" key="3">
    <source>
        <dbReference type="ARBA" id="ARBA00022517"/>
    </source>
</evidence>
<protein>
    <recommendedName>
        <fullName evidence="1 7">16S rRNA aminocarboxypropyltransferase</fullName>
        <ecNumber evidence="7">2.5.1.157</ecNumber>
    </recommendedName>
</protein>
<reference evidence="9" key="1">
    <citation type="journal article" date="2020" name="mSystems">
        <title>Genome- and Community-Level Interaction Insights into Carbon Utilization and Element Cycling Functions of Hydrothermarchaeota in Hydrothermal Sediment.</title>
        <authorList>
            <person name="Zhou Z."/>
            <person name="Liu Y."/>
            <person name="Xu W."/>
            <person name="Pan J."/>
            <person name="Luo Z.H."/>
            <person name="Li M."/>
        </authorList>
    </citation>
    <scope>NUCLEOTIDE SEQUENCE [LARGE SCALE GENOMIC DNA]</scope>
    <source>
        <strain evidence="9">SpSt-618</strain>
        <strain evidence="10">SpSt-657</strain>
    </source>
</reference>
<evidence type="ECO:0000313" key="10">
    <source>
        <dbReference type="EMBL" id="HGQ18055.1"/>
    </source>
</evidence>
<evidence type="ECO:0000256" key="2">
    <source>
        <dbReference type="ARBA" id="ARBA00022490"/>
    </source>
</evidence>
<dbReference type="NCBIfam" id="NF002621">
    <property type="entry name" value="PRK02287.1"/>
    <property type="match status" value="1"/>
</dbReference>
<comment type="subcellular location">
    <subcellularLocation>
        <location evidence="7">Cytoplasm</location>
    </subcellularLocation>
</comment>
<dbReference type="EC" id="2.5.1.157" evidence="7"/>
<evidence type="ECO:0000259" key="8">
    <source>
        <dbReference type="Pfam" id="PF04034"/>
    </source>
</evidence>
<dbReference type="PANTHER" id="PTHR20426:SF0">
    <property type="entry name" value="18S RRNA AMINOCARBOXYPROPYLTRANSFERASE"/>
    <property type="match status" value="1"/>
</dbReference>
<feature type="binding site" evidence="7">
    <location>
        <position position="109"/>
    </location>
    <ligand>
        <name>S-adenosyl-L-methionine</name>
        <dbReference type="ChEBI" id="CHEBI:59789"/>
    </ligand>
</feature>
<dbReference type="GO" id="GO:1904047">
    <property type="term" value="F:S-adenosyl-L-methionine binding"/>
    <property type="evidence" value="ECO:0007669"/>
    <property type="project" value="UniProtKB-UniRule"/>
</dbReference>
<keyword evidence="6 7" id="KW-0949">S-adenosyl-L-methionine</keyword>
<comment type="caution">
    <text evidence="9">The sequence shown here is derived from an EMBL/GenBank/DDBJ whole genome shotgun (WGS) entry which is preliminary data.</text>
</comment>
<organism evidence="9">
    <name type="scientific">Ignisphaera aggregans</name>
    <dbReference type="NCBI Taxonomy" id="334771"/>
    <lineage>
        <taxon>Archaea</taxon>
        <taxon>Thermoproteota</taxon>
        <taxon>Thermoprotei</taxon>
        <taxon>Desulfurococcales</taxon>
        <taxon>Desulfurococcaceae</taxon>
        <taxon>Ignisphaera</taxon>
    </lineage>
</organism>
<dbReference type="GO" id="GO:0000455">
    <property type="term" value="P:enzyme-directed rRNA pseudouridine synthesis"/>
    <property type="evidence" value="ECO:0007669"/>
    <property type="project" value="UniProtKB-UniRule"/>
</dbReference>
<evidence type="ECO:0000256" key="7">
    <source>
        <dbReference type="HAMAP-Rule" id="MF_01116"/>
    </source>
</evidence>
<dbReference type="Pfam" id="PF04034">
    <property type="entry name" value="Ribo_biogen_C"/>
    <property type="match status" value="1"/>
</dbReference>
<dbReference type="InterPro" id="IPR007177">
    <property type="entry name" value="Tsr3_C"/>
</dbReference>
<feature type="domain" description="16S/18S rRNA aminocarboxypropyltransferase Tsr3 C-terminal" evidence="8">
    <location>
        <begin position="42"/>
        <end position="166"/>
    </location>
</feature>
<dbReference type="EMBL" id="DTBZ01000076">
    <property type="protein sequence ID" value="HGQ18055.1"/>
    <property type="molecule type" value="Genomic_DNA"/>
</dbReference>
<evidence type="ECO:0000256" key="6">
    <source>
        <dbReference type="ARBA" id="ARBA00022691"/>
    </source>
</evidence>
<feature type="binding site" evidence="7">
    <location>
        <position position="90"/>
    </location>
    <ligand>
        <name>S-adenosyl-L-methionine</name>
        <dbReference type="ChEBI" id="CHEBI:59789"/>
    </ligand>
</feature>
<gene>
    <name evidence="9" type="ORF">ENT87_01140</name>
    <name evidence="10" type="ORF">ENU30_03620</name>
</gene>
<keyword evidence="4 7" id="KW-0698">rRNA processing</keyword>